<protein>
    <submittedName>
        <fullName evidence="1">TubG1</fullName>
    </submittedName>
</protein>
<dbReference type="AlphaFoldDB" id="A0A0A9G709"/>
<dbReference type="EMBL" id="GBRH01178657">
    <property type="protein sequence ID" value="JAE19239.1"/>
    <property type="molecule type" value="Transcribed_RNA"/>
</dbReference>
<reference evidence="1" key="1">
    <citation type="submission" date="2014-09" db="EMBL/GenBank/DDBJ databases">
        <authorList>
            <person name="Magalhaes I.L.F."/>
            <person name="Oliveira U."/>
            <person name="Santos F.R."/>
            <person name="Vidigal T.H.D.A."/>
            <person name="Brescovit A.D."/>
            <person name="Santos A.J."/>
        </authorList>
    </citation>
    <scope>NUCLEOTIDE SEQUENCE</scope>
    <source>
        <tissue evidence="1">Shoot tissue taken approximately 20 cm above the soil surface</tissue>
    </source>
</reference>
<reference evidence="1" key="2">
    <citation type="journal article" date="2015" name="Data Brief">
        <title>Shoot transcriptome of the giant reed, Arundo donax.</title>
        <authorList>
            <person name="Barrero R.A."/>
            <person name="Guerrero F.D."/>
            <person name="Moolhuijzen P."/>
            <person name="Goolsby J.A."/>
            <person name="Tidwell J."/>
            <person name="Bellgard S.E."/>
            <person name="Bellgard M.I."/>
        </authorList>
    </citation>
    <scope>NUCLEOTIDE SEQUENCE</scope>
    <source>
        <tissue evidence="1">Shoot tissue taken approximately 20 cm above the soil surface</tissue>
    </source>
</reference>
<evidence type="ECO:0000313" key="1">
    <source>
        <dbReference type="EMBL" id="JAE19239.1"/>
    </source>
</evidence>
<organism evidence="1">
    <name type="scientific">Arundo donax</name>
    <name type="common">Giant reed</name>
    <name type="synonym">Donax arundinaceus</name>
    <dbReference type="NCBI Taxonomy" id="35708"/>
    <lineage>
        <taxon>Eukaryota</taxon>
        <taxon>Viridiplantae</taxon>
        <taxon>Streptophyta</taxon>
        <taxon>Embryophyta</taxon>
        <taxon>Tracheophyta</taxon>
        <taxon>Spermatophyta</taxon>
        <taxon>Magnoliopsida</taxon>
        <taxon>Liliopsida</taxon>
        <taxon>Poales</taxon>
        <taxon>Poaceae</taxon>
        <taxon>PACMAD clade</taxon>
        <taxon>Arundinoideae</taxon>
        <taxon>Arundineae</taxon>
        <taxon>Arundo</taxon>
    </lineage>
</organism>
<sequence>MFLFLKKKNPCLQTQPEAITLPEMKAQHHRTRDRGLGQTPHKLQIHYKLLRSSVRKAQHGRQYLNLLAS</sequence>
<accession>A0A0A9G709</accession>
<proteinExistence type="predicted"/>
<name>A0A0A9G709_ARUDO</name>